<evidence type="ECO:0000256" key="1">
    <source>
        <dbReference type="ARBA" id="ARBA00023002"/>
    </source>
</evidence>
<dbReference type="HOGENOM" id="CLU_023205_2_1_11"/>
<sequence length="313" mass="33795">MPSLPRRDARPQVARTVVEVTAENSKTVAGAAGTLTFGGDLTVNRLGFGAMRLTAKGVWGPPDDRAECVRVLRRAVELGVNFIDTADSYGPYVSEDIIREALHPYDGLVIATKAGLLRTGPDVWIPLGNPSYLRQECEMSLRRLGVDTIDLFQLHRIDSNFPLEDQVGELLTLKNEGKIRHIGLSEIDVDQLNAALRITEIVSVQNMYNLTSRGAEPLLDAATRQGIGFIPWFPLAAGPLAAPDGPLQRIAAEHDASPSQLALAWLLKRSPAMVPIPGTSKVAHLEENVAAAQIELSDDEFDTLAAAGAQQPV</sequence>
<dbReference type="GO" id="GO:0005737">
    <property type="term" value="C:cytoplasm"/>
    <property type="evidence" value="ECO:0007669"/>
    <property type="project" value="TreeGrafter"/>
</dbReference>
<name>A0A051U2X9_9MYCO</name>
<dbReference type="AlphaFoldDB" id="A0A051U2X9"/>
<dbReference type="Gene3D" id="3.20.20.100">
    <property type="entry name" value="NADP-dependent oxidoreductase domain"/>
    <property type="match status" value="1"/>
</dbReference>
<dbReference type="InterPro" id="IPR020471">
    <property type="entry name" value="AKR"/>
</dbReference>
<dbReference type="GO" id="GO:0016491">
    <property type="term" value="F:oxidoreductase activity"/>
    <property type="evidence" value="ECO:0007669"/>
    <property type="project" value="UniProtKB-KW"/>
</dbReference>
<dbReference type="CDD" id="cd19088">
    <property type="entry name" value="AKR_AKR13B1"/>
    <property type="match status" value="1"/>
</dbReference>
<evidence type="ECO:0000313" key="3">
    <source>
        <dbReference type="EMBL" id="KBZ63577.1"/>
    </source>
</evidence>
<protein>
    <recommendedName>
        <fullName evidence="2">NADP-dependent oxidoreductase domain-containing protein</fullName>
    </recommendedName>
</protein>
<dbReference type="PANTHER" id="PTHR43625">
    <property type="entry name" value="AFLATOXIN B1 ALDEHYDE REDUCTASE"/>
    <property type="match status" value="1"/>
</dbReference>
<reference evidence="3 4" key="1">
    <citation type="submission" date="2014-04" db="EMBL/GenBank/DDBJ databases">
        <title>The Genome Sequence of Mycobacterium tuberculosis TKK-01-0051.</title>
        <authorList>
            <consortium name="The Broad Institute Genomics Platform"/>
            <consortium name="The Broad Institute Genome Sequencing Center for Infectious Disease"/>
            <person name="Earl A.M."/>
            <person name="Cohen K."/>
            <person name="Pym A."/>
            <person name="Bishai W."/>
            <person name="Maharaj K."/>
            <person name="Desjardins C."/>
            <person name="Abeel T."/>
            <person name="Young S."/>
            <person name="Zeng Q."/>
            <person name="Gargeya S."/>
            <person name="Abouelleil A."/>
            <person name="Alvarado L."/>
            <person name="Chapman S.B."/>
            <person name="Gainer-Dewar J."/>
            <person name="Goldberg J."/>
            <person name="Griggs A."/>
            <person name="Gujja S."/>
            <person name="Hansen M."/>
            <person name="Howarth C."/>
            <person name="Imamovic A."/>
            <person name="Larimer J."/>
            <person name="Murphy C."/>
            <person name="Naylor J."/>
            <person name="Pearson M."/>
            <person name="Poon T.W."/>
            <person name="Priest M."/>
            <person name="Roberts A."/>
            <person name="Saif S."/>
            <person name="Shea T."/>
            <person name="Sykes S."/>
            <person name="Wortman J."/>
            <person name="Nusbaum C."/>
            <person name="Birren B."/>
        </authorList>
    </citation>
    <scope>NUCLEOTIDE SEQUENCE [LARGE SCALE GENOMIC DNA]</scope>
    <source>
        <strain evidence="3 4">TKK-01-0051</strain>
    </source>
</reference>
<dbReference type="InterPro" id="IPR050791">
    <property type="entry name" value="Aldo-Keto_reductase"/>
</dbReference>
<proteinExistence type="predicted"/>
<evidence type="ECO:0000313" key="4">
    <source>
        <dbReference type="Proteomes" id="UP000025947"/>
    </source>
</evidence>
<accession>A0A051U2X9</accession>
<feature type="domain" description="NADP-dependent oxidoreductase" evidence="2">
    <location>
        <begin position="45"/>
        <end position="306"/>
    </location>
</feature>
<dbReference type="SUPFAM" id="SSF51430">
    <property type="entry name" value="NAD(P)-linked oxidoreductase"/>
    <property type="match status" value="1"/>
</dbReference>
<dbReference type="PATRIC" id="fig|1324261.3.peg.2305"/>
<dbReference type="PRINTS" id="PR00069">
    <property type="entry name" value="ALDKETRDTASE"/>
</dbReference>
<dbReference type="PANTHER" id="PTHR43625:SF40">
    <property type="entry name" value="ALDO-KETO REDUCTASE YAKC [NADP(+)]"/>
    <property type="match status" value="1"/>
</dbReference>
<dbReference type="EMBL" id="JLXW01000006">
    <property type="protein sequence ID" value="KBZ63577.1"/>
    <property type="molecule type" value="Genomic_DNA"/>
</dbReference>
<keyword evidence="1" id="KW-0560">Oxidoreductase</keyword>
<organism evidence="3 4">
    <name type="scientific">Mycobacterium [tuberculosis] TKK-01-0051</name>
    <dbReference type="NCBI Taxonomy" id="1324261"/>
    <lineage>
        <taxon>Bacteria</taxon>
        <taxon>Bacillati</taxon>
        <taxon>Actinomycetota</taxon>
        <taxon>Actinomycetes</taxon>
        <taxon>Mycobacteriales</taxon>
        <taxon>Mycobacteriaceae</taxon>
        <taxon>Mycobacterium</taxon>
        <taxon>Mycobacterium avium complex (MAC)</taxon>
    </lineage>
</organism>
<comment type="caution">
    <text evidence="3">The sequence shown here is derived from an EMBL/GenBank/DDBJ whole genome shotgun (WGS) entry which is preliminary data.</text>
</comment>
<dbReference type="Pfam" id="PF00248">
    <property type="entry name" value="Aldo_ket_red"/>
    <property type="match status" value="1"/>
</dbReference>
<dbReference type="InterPro" id="IPR023210">
    <property type="entry name" value="NADP_OxRdtase_dom"/>
</dbReference>
<dbReference type="Proteomes" id="UP000025947">
    <property type="component" value="Unassembled WGS sequence"/>
</dbReference>
<gene>
    <name evidence="3" type="ORF">K875_02287</name>
</gene>
<dbReference type="InterPro" id="IPR036812">
    <property type="entry name" value="NAD(P)_OxRdtase_dom_sf"/>
</dbReference>
<keyword evidence="4" id="KW-1185">Reference proteome</keyword>
<evidence type="ECO:0000259" key="2">
    <source>
        <dbReference type="Pfam" id="PF00248"/>
    </source>
</evidence>